<organism evidence="5 6">
    <name type="scientific">Bacillus cereus</name>
    <dbReference type="NCBI Taxonomy" id="1396"/>
    <lineage>
        <taxon>Bacteria</taxon>
        <taxon>Bacillati</taxon>
        <taxon>Bacillota</taxon>
        <taxon>Bacilli</taxon>
        <taxon>Bacillales</taxon>
        <taxon>Bacillaceae</taxon>
        <taxon>Bacillus</taxon>
        <taxon>Bacillus cereus group</taxon>
    </lineage>
</organism>
<dbReference type="AlphaFoldDB" id="A0A2C1LWS5"/>
<feature type="repeat" description="Cell wall-binding" evidence="3">
    <location>
        <begin position="188"/>
        <end position="207"/>
    </location>
</feature>
<dbReference type="InterPro" id="IPR051933">
    <property type="entry name" value="Resuscitation_pf_RpfB"/>
</dbReference>
<dbReference type="EMBL" id="NUMG01000010">
    <property type="protein sequence ID" value="PGU02893.1"/>
    <property type="molecule type" value="Genomic_DNA"/>
</dbReference>
<feature type="repeat" description="Cell wall-binding" evidence="3">
    <location>
        <begin position="122"/>
        <end position="141"/>
    </location>
</feature>
<dbReference type="GO" id="GO:0019867">
    <property type="term" value="C:outer membrane"/>
    <property type="evidence" value="ECO:0007669"/>
    <property type="project" value="InterPro"/>
</dbReference>
<gene>
    <name evidence="5" type="ORF">COD19_11330</name>
</gene>
<name>A0A2C1LWS5_BACCE</name>
<evidence type="ECO:0000256" key="2">
    <source>
        <dbReference type="ARBA" id="ARBA00022737"/>
    </source>
</evidence>
<feature type="repeat" description="Cell wall-binding" evidence="3">
    <location>
        <begin position="56"/>
        <end position="75"/>
    </location>
</feature>
<dbReference type="InterPro" id="IPR018337">
    <property type="entry name" value="Cell_wall/Cho-bd_repeat"/>
</dbReference>
<feature type="domain" description="3D" evidence="4">
    <location>
        <begin position="292"/>
        <end position="352"/>
    </location>
</feature>
<dbReference type="InterPro" id="IPR010611">
    <property type="entry name" value="3D_dom"/>
</dbReference>
<dbReference type="Gene3D" id="2.10.270.10">
    <property type="entry name" value="Cholin Binding"/>
    <property type="match status" value="4"/>
</dbReference>
<dbReference type="Pfam" id="PF06725">
    <property type="entry name" value="3D"/>
    <property type="match status" value="1"/>
</dbReference>
<evidence type="ECO:0000313" key="6">
    <source>
        <dbReference type="Proteomes" id="UP000225766"/>
    </source>
</evidence>
<feature type="repeat" description="Cell wall-binding" evidence="3">
    <location>
        <begin position="166"/>
        <end position="185"/>
    </location>
</feature>
<dbReference type="RefSeq" id="WP_098882629.1">
    <property type="nucleotide sequence ID" value="NZ_NUMG01000010.1"/>
</dbReference>
<dbReference type="CDD" id="cd14667">
    <property type="entry name" value="3D_containing_proteins"/>
    <property type="match status" value="1"/>
</dbReference>
<dbReference type="Pfam" id="PF19127">
    <property type="entry name" value="Choline_bind_3"/>
    <property type="match status" value="3"/>
</dbReference>
<proteinExistence type="predicted"/>
<feature type="repeat" description="Cell wall-binding" evidence="3">
    <location>
        <begin position="144"/>
        <end position="163"/>
    </location>
</feature>
<evidence type="ECO:0000256" key="3">
    <source>
        <dbReference type="PROSITE-ProRule" id="PRU00591"/>
    </source>
</evidence>
<protein>
    <submittedName>
        <fullName evidence="5">Cell surface protein</fullName>
    </submittedName>
</protein>
<evidence type="ECO:0000313" key="5">
    <source>
        <dbReference type="EMBL" id="PGU02893.1"/>
    </source>
</evidence>
<sequence length="355" mass="40051">MKKQIAVFTLVTSLGLSIQPIVSSAETAQNTRAAQQSGWVQEENRKWFFYENGAKKTGWLALNGKWYYLDPNEGGAMKIGWAQVEGKWFYLNPNEGGAMKTGWEKVEGKWYYLDPTTDGSMKTGWFQDNGKWFYLNANEGGAAKIGWVQVEGKWYYFDGNDGAAMKTGWFKDNGKWYYLNANEGGAAKIGWVQVEGKWYYFDGSDGAAMKTGWFQENDQWYYLDAGGVMVNGWTRINGKMNYFQENGQWINTRELTVTSTAYSNDPEENGSKPGQHVYTKMGDDLTANPDLKVIAVDPSVIPLGSKVYVEDYGIAEARDTGDAIRGNKIDVFIPSKQESSNWGRKTVKIYVLPKN</sequence>
<dbReference type="GO" id="GO:0004553">
    <property type="term" value="F:hydrolase activity, hydrolyzing O-glycosyl compounds"/>
    <property type="evidence" value="ECO:0007669"/>
    <property type="project" value="InterPro"/>
</dbReference>
<comment type="caution">
    <text evidence="5">The sequence shown here is derived from an EMBL/GenBank/DDBJ whole genome shotgun (WGS) entry which is preliminary data.</text>
</comment>
<dbReference type="SUPFAM" id="SSF50685">
    <property type="entry name" value="Barwin-like endoglucanases"/>
    <property type="match status" value="1"/>
</dbReference>
<dbReference type="InterPro" id="IPR036908">
    <property type="entry name" value="RlpA-like_sf"/>
</dbReference>
<reference evidence="5 6" key="1">
    <citation type="submission" date="2017-09" db="EMBL/GenBank/DDBJ databases">
        <title>Large-scale bioinformatics analysis of Bacillus genomes uncovers conserved roles of natural products in bacterial physiology.</title>
        <authorList>
            <consortium name="Agbiome Team Llc"/>
            <person name="Bleich R.M."/>
            <person name="Grubbs K.J."/>
            <person name="Santa Maria K.C."/>
            <person name="Allen S.E."/>
            <person name="Farag S."/>
            <person name="Shank E.A."/>
            <person name="Bowers A."/>
        </authorList>
    </citation>
    <scope>NUCLEOTIDE SEQUENCE [LARGE SCALE GENOMIC DNA]</scope>
    <source>
        <strain evidence="5 6">AFS040105</strain>
    </source>
</reference>
<evidence type="ECO:0000256" key="1">
    <source>
        <dbReference type="ARBA" id="ARBA00022729"/>
    </source>
</evidence>
<dbReference type="InterPro" id="IPR059180">
    <property type="entry name" value="3D_YorM"/>
</dbReference>
<keyword evidence="2" id="KW-0677">Repeat</keyword>
<dbReference type="PANTHER" id="PTHR39160">
    <property type="entry name" value="CELL WALL-BINDING PROTEIN YOCH"/>
    <property type="match status" value="1"/>
</dbReference>
<dbReference type="GO" id="GO:0009254">
    <property type="term" value="P:peptidoglycan turnover"/>
    <property type="evidence" value="ECO:0007669"/>
    <property type="project" value="InterPro"/>
</dbReference>
<dbReference type="Gene3D" id="2.40.40.10">
    <property type="entry name" value="RlpA-like domain"/>
    <property type="match status" value="1"/>
</dbReference>
<keyword evidence="1" id="KW-0732">Signal</keyword>
<dbReference type="Proteomes" id="UP000225766">
    <property type="component" value="Unassembled WGS sequence"/>
</dbReference>
<dbReference type="PANTHER" id="PTHR39160:SF6">
    <property type="entry name" value="CELL WALL-BINDING PROTEIN YOCH"/>
    <property type="match status" value="1"/>
</dbReference>
<dbReference type="Pfam" id="PF01473">
    <property type="entry name" value="Choline_bind_1"/>
    <property type="match status" value="1"/>
</dbReference>
<dbReference type="SUPFAM" id="SSF69360">
    <property type="entry name" value="Cell wall binding repeat"/>
    <property type="match status" value="2"/>
</dbReference>
<feature type="repeat" description="Cell wall-binding" evidence="3">
    <location>
        <begin position="210"/>
        <end position="229"/>
    </location>
</feature>
<evidence type="ECO:0000259" key="4">
    <source>
        <dbReference type="Pfam" id="PF06725"/>
    </source>
</evidence>
<accession>A0A2C1LWS5</accession>
<dbReference type="PROSITE" id="PS51170">
    <property type="entry name" value="CW"/>
    <property type="match status" value="6"/>
</dbReference>